<keyword evidence="3" id="KW-0808">Transferase</keyword>
<sequence>MTIDWVVKLRHLLQTLAFCLTVATLQYAFAPDHPYAPPVVYSLLIGVITWAVIDLGREFMPSARETGWPLGWQGFALVACGILAGWFVGTHTADLICRTFRLYGPWGRIHSASDLRADILITLIAGTIGSYWFYARNKSAYLLRRMREAERHANDARLKLLETQLEPHMMFNTLANLRALIGVDPVRAQQMLDHMIAYLRATLDASRATTHSLRAEFDRLHDYLELMAIRMGPRLSYVLELPPELADVPVPALLLQPLVENSIKHGLEPKVEGGRIEVRARRDGRHIVIEVCDSGVGANGHKGSGKGFGLVQIRERLAALHGPQASLDFATDPGGAQARIALPLAA</sequence>
<keyword evidence="3" id="KW-0418">Kinase</keyword>
<evidence type="ECO:0000313" key="3">
    <source>
        <dbReference type="EMBL" id="MBL0424314.1"/>
    </source>
</evidence>
<proteinExistence type="predicted"/>
<keyword evidence="4" id="KW-1185">Reference proteome</keyword>
<dbReference type="SMART" id="SM00387">
    <property type="entry name" value="HATPase_c"/>
    <property type="match status" value="1"/>
</dbReference>
<keyword evidence="1" id="KW-0472">Membrane</keyword>
<dbReference type="PANTHER" id="PTHR34220:SF9">
    <property type="entry name" value="SIGNAL TRANSDUCTION HISTIDINE KINASE INTERNAL REGION DOMAIN-CONTAINING PROTEIN"/>
    <property type="match status" value="1"/>
</dbReference>
<dbReference type="PROSITE" id="PS50109">
    <property type="entry name" value="HIS_KIN"/>
    <property type="match status" value="1"/>
</dbReference>
<reference evidence="3 4" key="1">
    <citation type="journal article" date="2017" name="Int. J. Syst. Evol. Microbiol.">
        <title>Ramlibacter alkalitolerans sp. nov., alkali-tolerant bacterium isolated from soil of ginseng.</title>
        <authorList>
            <person name="Lee D.H."/>
            <person name="Cha C.J."/>
        </authorList>
    </citation>
    <scope>NUCLEOTIDE SEQUENCE [LARGE SCALE GENOMIC DNA]</scope>
    <source>
        <strain evidence="3 4">KACC 19305</strain>
    </source>
</reference>
<feature type="transmembrane region" description="Helical" evidence="1">
    <location>
        <begin position="115"/>
        <end position="135"/>
    </location>
</feature>
<dbReference type="Gene3D" id="3.30.565.10">
    <property type="entry name" value="Histidine kinase-like ATPase, C-terminal domain"/>
    <property type="match status" value="1"/>
</dbReference>
<dbReference type="InterPro" id="IPR005467">
    <property type="entry name" value="His_kinase_dom"/>
</dbReference>
<dbReference type="InterPro" id="IPR036890">
    <property type="entry name" value="HATPase_C_sf"/>
</dbReference>
<protein>
    <submittedName>
        <fullName evidence="3">Histidine kinase</fullName>
    </submittedName>
</protein>
<dbReference type="InterPro" id="IPR050640">
    <property type="entry name" value="Bact_2-comp_sensor_kinase"/>
</dbReference>
<dbReference type="EMBL" id="JAEQND010000002">
    <property type="protein sequence ID" value="MBL0424314.1"/>
    <property type="molecule type" value="Genomic_DNA"/>
</dbReference>
<evidence type="ECO:0000313" key="4">
    <source>
        <dbReference type="Proteomes" id="UP000622707"/>
    </source>
</evidence>
<feature type="transmembrane region" description="Helical" evidence="1">
    <location>
        <begin position="35"/>
        <end position="56"/>
    </location>
</feature>
<comment type="caution">
    <text evidence="3">The sequence shown here is derived from an EMBL/GenBank/DDBJ whole genome shotgun (WGS) entry which is preliminary data.</text>
</comment>
<name>A0ABS1JJC4_9BURK</name>
<gene>
    <name evidence="3" type="ORF">JI746_04255</name>
</gene>
<dbReference type="InterPro" id="IPR010559">
    <property type="entry name" value="Sig_transdc_His_kin_internal"/>
</dbReference>
<dbReference type="Pfam" id="PF06580">
    <property type="entry name" value="His_kinase"/>
    <property type="match status" value="1"/>
</dbReference>
<dbReference type="RefSeq" id="WP_201687549.1">
    <property type="nucleotide sequence ID" value="NZ_JAEQND010000002.1"/>
</dbReference>
<dbReference type="Proteomes" id="UP000622707">
    <property type="component" value="Unassembled WGS sequence"/>
</dbReference>
<accession>A0ABS1JJC4</accession>
<evidence type="ECO:0000259" key="2">
    <source>
        <dbReference type="PROSITE" id="PS50109"/>
    </source>
</evidence>
<feature type="transmembrane region" description="Helical" evidence="1">
    <location>
        <begin position="12"/>
        <end position="29"/>
    </location>
</feature>
<dbReference type="Pfam" id="PF02518">
    <property type="entry name" value="HATPase_c"/>
    <property type="match status" value="1"/>
</dbReference>
<keyword evidence="1" id="KW-0812">Transmembrane</keyword>
<keyword evidence="1" id="KW-1133">Transmembrane helix</keyword>
<dbReference type="SUPFAM" id="SSF55874">
    <property type="entry name" value="ATPase domain of HSP90 chaperone/DNA topoisomerase II/histidine kinase"/>
    <property type="match status" value="1"/>
</dbReference>
<dbReference type="PANTHER" id="PTHR34220">
    <property type="entry name" value="SENSOR HISTIDINE KINASE YPDA"/>
    <property type="match status" value="1"/>
</dbReference>
<dbReference type="InterPro" id="IPR003594">
    <property type="entry name" value="HATPase_dom"/>
</dbReference>
<organism evidence="3 4">
    <name type="scientific">Ramlibacter alkalitolerans</name>
    <dbReference type="NCBI Taxonomy" id="2039631"/>
    <lineage>
        <taxon>Bacteria</taxon>
        <taxon>Pseudomonadati</taxon>
        <taxon>Pseudomonadota</taxon>
        <taxon>Betaproteobacteria</taxon>
        <taxon>Burkholderiales</taxon>
        <taxon>Comamonadaceae</taxon>
        <taxon>Ramlibacter</taxon>
    </lineage>
</organism>
<feature type="domain" description="Histidine kinase" evidence="2">
    <location>
        <begin position="254"/>
        <end position="346"/>
    </location>
</feature>
<evidence type="ECO:0000256" key="1">
    <source>
        <dbReference type="SAM" id="Phobius"/>
    </source>
</evidence>
<feature type="transmembrane region" description="Helical" evidence="1">
    <location>
        <begin position="68"/>
        <end position="88"/>
    </location>
</feature>
<dbReference type="GO" id="GO:0016301">
    <property type="term" value="F:kinase activity"/>
    <property type="evidence" value="ECO:0007669"/>
    <property type="project" value="UniProtKB-KW"/>
</dbReference>